<keyword evidence="1" id="KW-0547">Nucleotide-binding</keyword>
<keyword evidence="5" id="KW-1185">Reference proteome</keyword>
<dbReference type="InterPro" id="IPR000792">
    <property type="entry name" value="Tscrpt_reg_LuxR_C"/>
</dbReference>
<feature type="domain" description="HTH luxR-type" evidence="3">
    <location>
        <begin position="863"/>
        <end position="928"/>
    </location>
</feature>
<dbReference type="PANTHER" id="PTHR16305:SF35">
    <property type="entry name" value="TRANSCRIPTIONAL ACTIVATOR DOMAIN"/>
    <property type="match status" value="1"/>
</dbReference>
<keyword evidence="2" id="KW-0067">ATP-binding</keyword>
<gene>
    <name evidence="4" type="ORF">ACFPIJ_31170</name>
</gene>
<dbReference type="PRINTS" id="PR00038">
    <property type="entry name" value="HTHLUXR"/>
</dbReference>
<dbReference type="InterPro" id="IPR011990">
    <property type="entry name" value="TPR-like_helical_dom_sf"/>
</dbReference>
<accession>A0ABV9W5G1</accession>
<dbReference type="Pfam" id="PF13191">
    <property type="entry name" value="AAA_16"/>
    <property type="match status" value="1"/>
</dbReference>
<name>A0ABV9W5G1_9ACTN</name>
<dbReference type="SMART" id="SM00421">
    <property type="entry name" value="HTH_LUXR"/>
    <property type="match status" value="1"/>
</dbReference>
<comment type="caution">
    <text evidence="4">The sequence shown here is derived from an EMBL/GenBank/DDBJ whole genome shotgun (WGS) entry which is preliminary data.</text>
</comment>
<dbReference type="EMBL" id="JBHSIU010000041">
    <property type="protein sequence ID" value="MFC5002281.1"/>
    <property type="molecule type" value="Genomic_DNA"/>
</dbReference>
<dbReference type="RefSeq" id="WP_380120211.1">
    <property type="nucleotide sequence ID" value="NZ_JBHSIU010000041.1"/>
</dbReference>
<dbReference type="PROSITE" id="PS50043">
    <property type="entry name" value="HTH_LUXR_2"/>
    <property type="match status" value="1"/>
</dbReference>
<proteinExistence type="predicted"/>
<dbReference type="SUPFAM" id="SSF48452">
    <property type="entry name" value="TPR-like"/>
    <property type="match status" value="1"/>
</dbReference>
<dbReference type="InterPro" id="IPR016032">
    <property type="entry name" value="Sig_transdc_resp-reg_C-effctor"/>
</dbReference>
<sequence length="931" mass="98423">MKVPAPPSGDLLGRASELRTIDALLAGTDPPGPSLLLRGNPGAGKTALLDAAGARAVTAGARVLRATGAPFETGIRFSTLHQMLYAARDIAGRLPDDQRDALAHVFGRGGARDADPLVLATAVLALVNEIAAGHPLLVAVDDVQWIDPASATVLGFLARRVGGTPARFLAAGRIGTPCLFDEMRLPEHTVGPLPPQAAAMLLDAGHRGLPGVVRRRLLADADGNPLALVELPGSLTDRQRSGQVALPTFLPLNARLEAAFAAGLAALQEPARVLLLLAALDGEADLSTVLAAARPQADLQDLTPARRAGLITVDEASGRMVFRHPLIRAAIVQLASADERRHAHEALAEALAASSAGSRGTAPERRARHLADAATGPDETVARALDDVAQSAWGGPSGRRIGAAGAVSALVRASELSDRPGQRSRRLVEAAFLANVTGQLDRVPQLLHDAGQTPDTATGLVFAATAHLLTNGECEVDTAHHLLAKALDDLDAIPGNEGWDASGVLYALLFVCVYSGRPEPWELLRGALSRFDPRAISALRLCYDAYADPAGTATPVRSRLASAFEALSSDPAPWQFIPLAYAAIELDELAAYRHLCQQVIDRERDGGIVTVVITGLLMLSVDSIAHGQWDEAEQLATEALDMARADGYHLLEGQIRCRLALIAASRGDGSQARVLTDEVTRWATPRGVGLTQALAWQACGVAALGRRDYEDAYLQTTRIAPVGHPSLGIPGRWLVLDLVDAAVHIGYVDEARAHVTAARQAGLPEVSTRTALLTAGAAALAAPDTEADQLYSMALALPDADQWPFEQARIRLAYGEWLRRTRDTTAARLQLREAFESLNRLGARPWADRARNELRAAGVVTARADAVVALTPQERQIATLAATGLTNKQIGERLFLSHRTVGAHLHRLFPKLGITSRAALAGALESLGPDD</sequence>
<dbReference type="InterPro" id="IPR041664">
    <property type="entry name" value="AAA_16"/>
</dbReference>
<evidence type="ECO:0000256" key="2">
    <source>
        <dbReference type="ARBA" id="ARBA00022840"/>
    </source>
</evidence>
<dbReference type="Gene3D" id="1.10.10.10">
    <property type="entry name" value="Winged helix-like DNA-binding domain superfamily/Winged helix DNA-binding domain"/>
    <property type="match status" value="1"/>
</dbReference>
<protein>
    <submittedName>
        <fullName evidence="4">AAA family ATPase</fullName>
    </submittedName>
</protein>
<dbReference type="Pfam" id="PF00196">
    <property type="entry name" value="GerE"/>
    <property type="match status" value="1"/>
</dbReference>
<dbReference type="InterPro" id="IPR036388">
    <property type="entry name" value="WH-like_DNA-bd_sf"/>
</dbReference>
<evidence type="ECO:0000313" key="5">
    <source>
        <dbReference type="Proteomes" id="UP001595912"/>
    </source>
</evidence>
<dbReference type="SUPFAM" id="SSF52540">
    <property type="entry name" value="P-loop containing nucleoside triphosphate hydrolases"/>
    <property type="match status" value="1"/>
</dbReference>
<evidence type="ECO:0000256" key="1">
    <source>
        <dbReference type="ARBA" id="ARBA00022741"/>
    </source>
</evidence>
<dbReference type="PROSITE" id="PS00622">
    <property type="entry name" value="HTH_LUXR_1"/>
    <property type="match status" value="1"/>
</dbReference>
<dbReference type="SUPFAM" id="SSF46894">
    <property type="entry name" value="C-terminal effector domain of the bipartite response regulators"/>
    <property type="match status" value="1"/>
</dbReference>
<dbReference type="InterPro" id="IPR027417">
    <property type="entry name" value="P-loop_NTPase"/>
</dbReference>
<dbReference type="CDD" id="cd06170">
    <property type="entry name" value="LuxR_C_like"/>
    <property type="match status" value="1"/>
</dbReference>
<dbReference type="Proteomes" id="UP001595912">
    <property type="component" value="Unassembled WGS sequence"/>
</dbReference>
<reference evidence="5" key="1">
    <citation type="journal article" date="2019" name="Int. J. Syst. Evol. Microbiol.">
        <title>The Global Catalogue of Microorganisms (GCM) 10K type strain sequencing project: providing services to taxonomists for standard genome sequencing and annotation.</title>
        <authorList>
            <consortium name="The Broad Institute Genomics Platform"/>
            <consortium name="The Broad Institute Genome Sequencing Center for Infectious Disease"/>
            <person name="Wu L."/>
            <person name="Ma J."/>
        </authorList>
    </citation>
    <scope>NUCLEOTIDE SEQUENCE [LARGE SCALE GENOMIC DNA]</scope>
    <source>
        <strain evidence="5">CGMCC 4.7152</strain>
    </source>
</reference>
<evidence type="ECO:0000313" key="4">
    <source>
        <dbReference type="EMBL" id="MFC5002281.1"/>
    </source>
</evidence>
<evidence type="ECO:0000259" key="3">
    <source>
        <dbReference type="PROSITE" id="PS50043"/>
    </source>
</evidence>
<organism evidence="4 5">
    <name type="scientific">Dactylosporangium cerinum</name>
    <dbReference type="NCBI Taxonomy" id="1434730"/>
    <lineage>
        <taxon>Bacteria</taxon>
        <taxon>Bacillati</taxon>
        <taxon>Actinomycetota</taxon>
        <taxon>Actinomycetes</taxon>
        <taxon>Micromonosporales</taxon>
        <taxon>Micromonosporaceae</taxon>
        <taxon>Dactylosporangium</taxon>
    </lineage>
</organism>
<dbReference type="PANTHER" id="PTHR16305">
    <property type="entry name" value="TESTICULAR SOLUBLE ADENYLYL CYCLASE"/>
    <property type="match status" value="1"/>
</dbReference>